<accession>A0A0R0M453</accession>
<dbReference type="AlphaFoldDB" id="A0A0R0M453"/>
<dbReference type="VEuPathDB" id="MicrosporidiaDB:M153_2810005142"/>
<reference evidence="1 2" key="1">
    <citation type="submission" date="2015-07" db="EMBL/GenBank/DDBJ databases">
        <title>The genome of Pseudoloma neurophilia, a relevant intracellular parasite of the zebrafish.</title>
        <authorList>
            <person name="Ndikumana S."/>
            <person name="Pelin A."/>
            <person name="Sanders J."/>
            <person name="Corradi N."/>
        </authorList>
    </citation>
    <scope>NUCLEOTIDE SEQUENCE [LARGE SCALE GENOMIC DNA]</scope>
    <source>
        <strain evidence="1 2">MK1</strain>
    </source>
</reference>
<gene>
    <name evidence="1" type="ORF">M153_2810005142</name>
</gene>
<comment type="caution">
    <text evidence="1">The sequence shown here is derived from an EMBL/GenBank/DDBJ whole genome shotgun (WGS) entry which is preliminary data.</text>
</comment>
<organism evidence="1 2">
    <name type="scientific">Pseudoloma neurophilia</name>
    <dbReference type="NCBI Taxonomy" id="146866"/>
    <lineage>
        <taxon>Eukaryota</taxon>
        <taxon>Fungi</taxon>
        <taxon>Fungi incertae sedis</taxon>
        <taxon>Microsporidia</taxon>
        <taxon>Pseudoloma</taxon>
    </lineage>
</organism>
<proteinExistence type="predicted"/>
<sequence>MSFRRLKSTDQSEGNDYLIKFIKCLFDVPSTIVVIQPFNGILTKPKKILGSTDNPMTIKQKTDICTIHSSDDKIFKNLSFVAMLW</sequence>
<keyword evidence="2" id="KW-1185">Reference proteome</keyword>
<dbReference type="EMBL" id="LGUB01000086">
    <property type="protein sequence ID" value="KRH94366.1"/>
    <property type="molecule type" value="Genomic_DNA"/>
</dbReference>
<evidence type="ECO:0000313" key="2">
    <source>
        <dbReference type="Proteomes" id="UP000051530"/>
    </source>
</evidence>
<name>A0A0R0M453_9MICR</name>
<protein>
    <submittedName>
        <fullName evidence="1">Uncharacterized protein</fullName>
    </submittedName>
</protein>
<evidence type="ECO:0000313" key="1">
    <source>
        <dbReference type="EMBL" id="KRH94366.1"/>
    </source>
</evidence>
<dbReference type="Proteomes" id="UP000051530">
    <property type="component" value="Unassembled WGS sequence"/>
</dbReference>